<dbReference type="InterPro" id="IPR015377">
    <property type="entry name" value="Fumarylacetoacetase_N"/>
</dbReference>
<feature type="binding site" evidence="13">
    <location>
        <position position="141"/>
    </location>
    <ligand>
        <name>substrate</name>
    </ligand>
</feature>
<keyword evidence="8 14" id="KW-0106">Calcium</keyword>
<dbReference type="Proteomes" id="UP000274756">
    <property type="component" value="Unassembled WGS sequence"/>
</dbReference>
<evidence type="ECO:0000256" key="5">
    <source>
        <dbReference type="ARBA" id="ARBA00014741"/>
    </source>
</evidence>
<feature type="domain" description="Fumarylacetoacetase N-terminal" evidence="17">
    <location>
        <begin position="14"/>
        <end position="117"/>
    </location>
</feature>
<dbReference type="GO" id="GO:0006559">
    <property type="term" value="P:L-phenylalanine catabolic process"/>
    <property type="evidence" value="ECO:0007669"/>
    <property type="project" value="UniProtKB-UniRule"/>
</dbReference>
<proteinExistence type="inferred from homology"/>
<dbReference type="STRING" id="318479.A0A0N4UCD3"/>
<evidence type="ECO:0000256" key="8">
    <source>
        <dbReference type="ARBA" id="ARBA00022837"/>
    </source>
</evidence>
<dbReference type="PANTHER" id="PTHR43069">
    <property type="entry name" value="FUMARYLACETOACETASE"/>
    <property type="match status" value="1"/>
</dbReference>
<evidence type="ECO:0000256" key="14">
    <source>
        <dbReference type="PIRSR" id="PIRSR605959-3"/>
    </source>
</evidence>
<dbReference type="GO" id="GO:0004334">
    <property type="term" value="F:fumarylacetoacetase activity"/>
    <property type="evidence" value="ECO:0007669"/>
    <property type="project" value="UniProtKB-UniRule"/>
</dbReference>
<keyword evidence="10 15" id="KW-0828">Tyrosine catabolism</keyword>
<feature type="binding site" evidence="14">
    <location>
        <position position="253"/>
    </location>
    <ligand>
        <name>Mg(2+)</name>
        <dbReference type="ChEBI" id="CHEBI:18420"/>
    </ligand>
</feature>
<evidence type="ECO:0000259" key="16">
    <source>
        <dbReference type="Pfam" id="PF01557"/>
    </source>
</evidence>
<evidence type="ECO:0000313" key="18">
    <source>
        <dbReference type="EMBL" id="VDN50570.1"/>
    </source>
</evidence>
<gene>
    <name evidence="18" type="ORF">DME_LOCUS543</name>
</gene>
<organism evidence="19 21">
    <name type="scientific">Dracunculus medinensis</name>
    <name type="common">Guinea worm</name>
    <dbReference type="NCBI Taxonomy" id="318479"/>
    <lineage>
        <taxon>Eukaryota</taxon>
        <taxon>Metazoa</taxon>
        <taxon>Ecdysozoa</taxon>
        <taxon>Nematoda</taxon>
        <taxon>Chromadorea</taxon>
        <taxon>Rhabditida</taxon>
        <taxon>Spirurina</taxon>
        <taxon>Dracunculoidea</taxon>
        <taxon>Dracunculidae</taxon>
        <taxon>Dracunculus</taxon>
    </lineage>
</organism>
<dbReference type="Proteomes" id="UP000038040">
    <property type="component" value="Unplaced"/>
</dbReference>
<feature type="binding site" evidence="13">
    <location>
        <position position="240"/>
    </location>
    <ligand>
        <name>substrate</name>
    </ligand>
</feature>
<dbReference type="NCBIfam" id="TIGR01266">
    <property type="entry name" value="fum_ac_acetase"/>
    <property type="match status" value="1"/>
</dbReference>
<feature type="binding site" evidence="14">
    <location>
        <position position="200"/>
    </location>
    <ligand>
        <name>Ca(2+)</name>
        <dbReference type="ChEBI" id="CHEBI:29108"/>
    </ligand>
</feature>
<dbReference type="SUPFAM" id="SSF63433">
    <property type="entry name" value="Fumarylacetoacetate hydrolase, FAH, N-terminal domain"/>
    <property type="match status" value="1"/>
</dbReference>
<feature type="binding site" evidence="13">
    <location>
        <position position="127"/>
    </location>
    <ligand>
        <name>substrate</name>
    </ligand>
</feature>
<dbReference type="GO" id="GO:0006572">
    <property type="term" value="P:L-tyrosine catabolic process"/>
    <property type="evidence" value="ECO:0007669"/>
    <property type="project" value="UniProtKB-UniRule"/>
</dbReference>
<feature type="domain" description="Fumarylacetoacetase-like C-terminal" evidence="16">
    <location>
        <begin position="127"/>
        <end position="405"/>
    </location>
</feature>
<feature type="binding site" evidence="13">
    <location>
        <position position="345"/>
    </location>
    <ligand>
        <name>substrate</name>
    </ligand>
</feature>
<dbReference type="Pfam" id="PF01557">
    <property type="entry name" value="FAA_hydrolase"/>
    <property type="match status" value="1"/>
</dbReference>
<evidence type="ECO:0000256" key="10">
    <source>
        <dbReference type="ARBA" id="ARBA00022878"/>
    </source>
</evidence>
<evidence type="ECO:0000259" key="17">
    <source>
        <dbReference type="Pfam" id="PF09298"/>
    </source>
</evidence>
<evidence type="ECO:0000256" key="4">
    <source>
        <dbReference type="ARBA" id="ARBA00012094"/>
    </source>
</evidence>
<feature type="binding site" evidence="14">
    <location>
        <position position="233"/>
    </location>
    <ligand>
        <name>Mg(2+)</name>
        <dbReference type="ChEBI" id="CHEBI:18420"/>
    </ligand>
</feature>
<dbReference type="AlphaFoldDB" id="A0A0N4UCD3"/>
<dbReference type="EC" id="3.7.1.2" evidence="4 15"/>
<reference evidence="21" key="1">
    <citation type="submission" date="2017-02" db="UniProtKB">
        <authorList>
            <consortium name="WormBaseParasite"/>
        </authorList>
    </citation>
    <scope>IDENTIFICATION</scope>
</reference>
<dbReference type="Pfam" id="PF09298">
    <property type="entry name" value="FAA_hydrolase_N"/>
    <property type="match status" value="1"/>
</dbReference>
<dbReference type="InterPro" id="IPR036462">
    <property type="entry name" value="Fumarylacetoacetase_N_sf"/>
</dbReference>
<dbReference type="SUPFAM" id="SSF56529">
    <property type="entry name" value="FAH"/>
    <property type="match status" value="1"/>
</dbReference>
<keyword evidence="20" id="KW-1185">Reference proteome</keyword>
<dbReference type="Gene3D" id="2.30.30.230">
    <property type="entry name" value="Fumarylacetoacetase, N-terminal domain"/>
    <property type="match status" value="1"/>
</dbReference>
<feature type="binding site" evidence="14">
    <location>
        <position position="257"/>
    </location>
    <ligand>
        <name>Mg(2+)</name>
        <dbReference type="ChEBI" id="CHEBI:18420"/>
    </ligand>
</feature>
<comment type="similarity">
    <text evidence="3 15">Belongs to the FAH family.</text>
</comment>
<evidence type="ECO:0000313" key="19">
    <source>
        <dbReference type="Proteomes" id="UP000038040"/>
    </source>
</evidence>
<dbReference type="UniPathway" id="UPA00139">
    <property type="reaction ID" value="UER00341"/>
</dbReference>
<evidence type="ECO:0000313" key="20">
    <source>
        <dbReference type="Proteomes" id="UP000274756"/>
    </source>
</evidence>
<evidence type="ECO:0000256" key="9">
    <source>
        <dbReference type="ARBA" id="ARBA00022842"/>
    </source>
</evidence>
<comment type="cofactor">
    <cofactor evidence="15">
        <name>Mg(2+)</name>
        <dbReference type="ChEBI" id="CHEBI:18420"/>
    </cofactor>
    <cofactor evidence="15">
        <name>Ca(2+)</name>
        <dbReference type="ChEBI" id="CHEBI:29108"/>
    </cofactor>
</comment>
<dbReference type="GO" id="GO:0046872">
    <property type="term" value="F:metal ion binding"/>
    <property type="evidence" value="ECO:0007669"/>
    <property type="project" value="UniProtKB-UniRule"/>
</dbReference>
<evidence type="ECO:0000256" key="1">
    <source>
        <dbReference type="ARBA" id="ARBA00000353"/>
    </source>
</evidence>
<comment type="catalytic activity">
    <reaction evidence="1 15">
        <text>4-fumarylacetoacetate + H2O = acetoacetate + fumarate + H(+)</text>
        <dbReference type="Rhea" id="RHEA:10244"/>
        <dbReference type="ChEBI" id="CHEBI:13705"/>
        <dbReference type="ChEBI" id="CHEBI:15377"/>
        <dbReference type="ChEBI" id="CHEBI:15378"/>
        <dbReference type="ChEBI" id="CHEBI:18034"/>
        <dbReference type="ChEBI" id="CHEBI:29806"/>
        <dbReference type="EC" id="3.7.1.2"/>
    </reaction>
</comment>
<protein>
    <recommendedName>
        <fullName evidence="5 15">Fumarylacetoacetase</fullName>
        <ecNumber evidence="4 15">3.7.1.2</ecNumber>
    </recommendedName>
    <alternativeName>
        <fullName evidence="15">Fumarylacetoacetate hydrolase</fullName>
    </alternativeName>
</protein>
<feature type="binding site" evidence="14">
    <location>
        <position position="125"/>
    </location>
    <ligand>
        <name>Ca(2+)</name>
        <dbReference type="ChEBI" id="CHEBI:29108"/>
    </ligand>
</feature>
<dbReference type="InterPro" id="IPR011234">
    <property type="entry name" value="Fumarylacetoacetase-like_C"/>
</dbReference>
<evidence type="ECO:0000313" key="21">
    <source>
        <dbReference type="WBParaSite" id="DME_0000492201-mRNA-1"/>
    </source>
</evidence>
<evidence type="ECO:0000256" key="3">
    <source>
        <dbReference type="ARBA" id="ARBA00010211"/>
    </source>
</evidence>
<dbReference type="WBParaSite" id="DME_0000492201-mRNA-1">
    <property type="protein sequence ID" value="DME_0000492201-mRNA-1"/>
    <property type="gene ID" value="DME_0000492201"/>
</dbReference>
<accession>A0A0N4UCD3</accession>
<dbReference type="OrthoDB" id="9971669at2759"/>
<comment type="pathway">
    <text evidence="2 15">Amino-acid degradation; L-phenylalanine degradation; acetoacetate and fumarate from L-phenylalanine: step 6/6.</text>
</comment>
<evidence type="ECO:0000256" key="7">
    <source>
        <dbReference type="ARBA" id="ARBA00022801"/>
    </source>
</evidence>
<keyword evidence="11 15" id="KW-0585">Phenylalanine catabolism</keyword>
<dbReference type="FunFam" id="3.90.850.10:FF:000004">
    <property type="entry name" value="Fumarylacetoacetase"/>
    <property type="match status" value="1"/>
</dbReference>
<name>A0A0N4UCD3_DRAME</name>
<sequence length="415" mass="47014">MFLEYPVDCEFPIENLPYGVFSTPQDKRRRIGVAIGDYVLDLSIIKHLFNSKNLINHQNVFEEETLNAFMSLPCVAWKEARAILQRILGRNDGTIRDNAELRAKALFLQKDVIMHLPATVGDYTDFYSSFYHASNVGMMFRNKDDPLLPNWKWLPVGYHGRASSIVVSETPIYRPYGQIKTDQADRPEFGPSKLVDFELEMAFFIGGPATNVGEIVPIEKTADRIFGMVLMNDWSARDIQKWEYVPLGPFLGKSFGTTISPWIITMDALAPFVIANPVQEPAPMSYLQHNDPYTFNIHLEVSIKHFILIIHKCFSNMYWTMKQQLAHHTINGCNIRPGDLMGSGTVSGPVLSENSFGSMLELSWNGTKKITVGNQQRIFLHDNDVVNLKGWCQGDGFRIGFGDCRGKLHPASMKK</sequence>
<reference evidence="18 20" key="2">
    <citation type="submission" date="2018-11" db="EMBL/GenBank/DDBJ databases">
        <authorList>
            <consortium name="Pathogen Informatics"/>
        </authorList>
    </citation>
    <scope>NUCLEOTIDE SEQUENCE [LARGE SCALE GENOMIC DNA]</scope>
</reference>
<dbReference type="Gene3D" id="3.90.850.10">
    <property type="entry name" value="Fumarylacetoacetase-like, C-terminal domain"/>
    <property type="match status" value="1"/>
</dbReference>
<evidence type="ECO:0000256" key="15">
    <source>
        <dbReference type="RuleBase" id="RU366008"/>
    </source>
</evidence>
<keyword evidence="9 14" id="KW-0460">Magnesium</keyword>
<evidence type="ECO:0000256" key="11">
    <source>
        <dbReference type="ARBA" id="ARBA00023232"/>
    </source>
</evidence>
<dbReference type="FunFam" id="2.30.30.230:FF:000001">
    <property type="entry name" value="Fumarylacetoacetase"/>
    <property type="match status" value="1"/>
</dbReference>
<evidence type="ECO:0000256" key="13">
    <source>
        <dbReference type="PIRSR" id="PIRSR605959-2"/>
    </source>
</evidence>
<dbReference type="InterPro" id="IPR036663">
    <property type="entry name" value="Fumarylacetoacetase_C_sf"/>
</dbReference>
<dbReference type="GO" id="GO:1902000">
    <property type="term" value="P:homogentisate catabolic process"/>
    <property type="evidence" value="ECO:0007669"/>
    <property type="project" value="TreeGrafter"/>
</dbReference>
<keyword evidence="7 15" id="KW-0378">Hydrolase</keyword>
<evidence type="ECO:0000256" key="12">
    <source>
        <dbReference type="PIRSR" id="PIRSR605959-1"/>
    </source>
</evidence>
<dbReference type="PANTHER" id="PTHR43069:SF2">
    <property type="entry name" value="FUMARYLACETOACETASE"/>
    <property type="match status" value="1"/>
</dbReference>
<feature type="binding site" evidence="13">
    <location>
        <position position="244"/>
    </location>
    <ligand>
        <name>substrate</name>
    </ligand>
</feature>
<feature type="active site" description="Proton acceptor" evidence="12">
    <location>
        <position position="132"/>
    </location>
</feature>
<dbReference type="InterPro" id="IPR005959">
    <property type="entry name" value="Fumarylacetoacetase"/>
</dbReference>
<keyword evidence="6 14" id="KW-0479">Metal-binding</keyword>
<evidence type="ECO:0000256" key="6">
    <source>
        <dbReference type="ARBA" id="ARBA00022723"/>
    </source>
</evidence>
<feature type="binding site" evidence="14">
    <location>
        <position position="198"/>
    </location>
    <ligand>
        <name>Ca(2+)</name>
        <dbReference type="ChEBI" id="CHEBI:29108"/>
    </ligand>
</feature>
<evidence type="ECO:0000256" key="2">
    <source>
        <dbReference type="ARBA" id="ARBA00004782"/>
    </source>
</evidence>
<dbReference type="EMBL" id="UYYG01000004">
    <property type="protein sequence ID" value="VDN50570.1"/>
    <property type="molecule type" value="Genomic_DNA"/>
</dbReference>